<dbReference type="AlphaFoldDB" id="G2RGW2"/>
<feature type="region of interest" description="Disordered" evidence="1">
    <location>
        <begin position="481"/>
        <end position="513"/>
    </location>
</feature>
<feature type="region of interest" description="Disordered" evidence="1">
    <location>
        <begin position="345"/>
        <end position="382"/>
    </location>
</feature>
<dbReference type="InterPro" id="IPR057218">
    <property type="entry name" value="DUF7896"/>
</dbReference>
<evidence type="ECO:0000313" key="4">
    <source>
        <dbReference type="Proteomes" id="UP000008181"/>
    </source>
</evidence>
<dbReference type="HOGENOM" id="CLU_398476_0_0_1"/>
<feature type="compositionally biased region" description="Low complexity" evidence="1">
    <location>
        <begin position="291"/>
        <end position="308"/>
    </location>
</feature>
<feature type="compositionally biased region" description="Polar residues" evidence="1">
    <location>
        <begin position="53"/>
        <end position="62"/>
    </location>
</feature>
<dbReference type="RefSeq" id="XP_003658283.1">
    <property type="nucleotide sequence ID" value="XM_003658235.1"/>
</dbReference>
<feature type="domain" description="DUF7896" evidence="2">
    <location>
        <begin position="428"/>
        <end position="526"/>
    </location>
</feature>
<sequence length="721" mass="76315">MSQHSEVEQLRALLEKSEREKLEIIQKSEREKLELIQKLNDDQSRPMKRSKTTHSFGSSTTAPMMRSRSSVSRPGPSQIPFAGTAPSPITLPVTQNGMAVPNPGTPGDLLHQSQLPYATVPEGPVLTGPSQHGELGREIPFDEFLTMADEDLFPTISPVSIPNSSSLPSHGTGQYPMSSLPSVCGSLSSGPTLETAPMSRCNSSVNDSASIAGQFSEMVRIQSQQSARSHVRPESFHLSPNVAQPTLLGKRPSDASNVMAMQAGSFPPTYTSPAAVDAAQLSQHQHPMEPSFSQSSIRSASSAGSGISPHDLSGPHLNKHLTMERSVSKDSVKSNSSWKLRAKEALARQNHAAKSRHLQPKPAAGSAKPEADAAAAGSTKDGKAVIAKTKYERPKHPKVMCNQCNDHPEGFRGEHELRRHTEAKHKSMVKKWICRDPDLYGIAHSETPVKPLRDCKQCSQNKQYGAYYNAAAHLRRTHFKVKPRKGAAGSRDGAGGGGGEEREKRGGKGGGDWPSMNELKLWMVEVTVPMDQAGALVPDGTESVGGVEADDFDNEFADSQYSSQAAGAAAAPMAMGADGFDVAAFAGVGGGFGPVVDPTGASFQGDLDSQLSELYGSSGGGSFGAAATTDPMSLPGLLPASSAAFGYRNNPDFSSSMQQGTPSSSLLGFDGHAYTSPVSSTATITQPAMFGDQLLAPAAMQVPRDDLPDLPFELTFSTAGQ</sequence>
<accession>G2RGW2</accession>
<dbReference type="Proteomes" id="UP000008181">
    <property type="component" value="Chromosome 6"/>
</dbReference>
<dbReference type="eggNOG" id="ENOG502SNJU">
    <property type="taxonomic scope" value="Eukaryota"/>
</dbReference>
<feature type="region of interest" description="Disordered" evidence="1">
    <location>
        <begin position="38"/>
        <end position="80"/>
    </location>
</feature>
<protein>
    <recommendedName>
        <fullName evidence="2">DUF7896 domain-containing protein</fullName>
    </recommendedName>
</protein>
<evidence type="ECO:0000313" key="3">
    <source>
        <dbReference type="EMBL" id="AEO71947.1"/>
    </source>
</evidence>
<dbReference type="PANTHER" id="PTHR42031">
    <property type="entry name" value="KEY LIME PATHOGENICITY PROTEIN"/>
    <property type="match status" value="1"/>
</dbReference>
<reference evidence="3 4" key="1">
    <citation type="journal article" date="2011" name="Nat. Biotechnol.">
        <title>Comparative genomic analysis of the thermophilic biomass-degrading fungi Myceliophthora thermophila and Thielavia terrestris.</title>
        <authorList>
            <person name="Berka R.M."/>
            <person name="Grigoriev I.V."/>
            <person name="Otillar R."/>
            <person name="Salamov A."/>
            <person name="Grimwood J."/>
            <person name="Reid I."/>
            <person name="Ishmael N."/>
            <person name="John T."/>
            <person name="Darmond C."/>
            <person name="Moisan M.-C."/>
            <person name="Henrissat B."/>
            <person name="Coutinho P.M."/>
            <person name="Lombard V."/>
            <person name="Natvig D.O."/>
            <person name="Lindquist E."/>
            <person name="Schmutz J."/>
            <person name="Lucas S."/>
            <person name="Harris P."/>
            <person name="Powlowski J."/>
            <person name="Bellemare A."/>
            <person name="Taylor D."/>
            <person name="Butler G."/>
            <person name="de Vries R.P."/>
            <person name="Allijn I.E."/>
            <person name="van den Brink J."/>
            <person name="Ushinsky S."/>
            <person name="Storms R."/>
            <person name="Powell A.J."/>
            <person name="Paulsen I.T."/>
            <person name="Elbourne L.D.H."/>
            <person name="Baker S.E."/>
            <person name="Magnuson J."/>
            <person name="LaBoissiere S."/>
            <person name="Clutterbuck A.J."/>
            <person name="Martinez D."/>
            <person name="Wogulis M."/>
            <person name="de Leon A.L."/>
            <person name="Rey M.W."/>
            <person name="Tsang A."/>
        </authorList>
    </citation>
    <scope>NUCLEOTIDE SEQUENCE [LARGE SCALE GENOMIC DNA]</scope>
    <source>
        <strain evidence="4">ATCC 38088 / NRRL 8126</strain>
    </source>
</reference>
<dbReference type="GeneID" id="11522168"/>
<feature type="region of interest" description="Disordered" evidence="1">
    <location>
        <begin position="223"/>
        <end position="251"/>
    </location>
</feature>
<evidence type="ECO:0000259" key="2">
    <source>
        <dbReference type="Pfam" id="PF25438"/>
    </source>
</evidence>
<dbReference type="PANTHER" id="PTHR42031:SF1">
    <property type="entry name" value="KEY LIME PATHOGENICITY PROTEIN"/>
    <property type="match status" value="1"/>
</dbReference>
<feature type="region of interest" description="Disordered" evidence="1">
    <location>
        <begin position="281"/>
        <end position="317"/>
    </location>
</feature>
<dbReference type="EMBL" id="CP003014">
    <property type="protein sequence ID" value="AEO71947.1"/>
    <property type="molecule type" value="Genomic_DNA"/>
</dbReference>
<dbReference type="Pfam" id="PF25438">
    <property type="entry name" value="DUF7896"/>
    <property type="match status" value="1"/>
</dbReference>
<dbReference type="OrthoDB" id="5377599at2759"/>
<evidence type="ECO:0000256" key="1">
    <source>
        <dbReference type="SAM" id="MobiDB-lite"/>
    </source>
</evidence>
<gene>
    <name evidence="3" type="ORF">THITE_136230</name>
</gene>
<organism evidence="3 4">
    <name type="scientific">Thermothielavioides terrestris (strain ATCC 38088 / NRRL 8126)</name>
    <name type="common">Thielavia terrestris</name>
    <dbReference type="NCBI Taxonomy" id="578455"/>
    <lineage>
        <taxon>Eukaryota</taxon>
        <taxon>Fungi</taxon>
        <taxon>Dikarya</taxon>
        <taxon>Ascomycota</taxon>
        <taxon>Pezizomycotina</taxon>
        <taxon>Sordariomycetes</taxon>
        <taxon>Sordariomycetidae</taxon>
        <taxon>Sordariales</taxon>
        <taxon>Chaetomiaceae</taxon>
        <taxon>Thermothielavioides</taxon>
        <taxon>Thermothielavioides terrestris</taxon>
    </lineage>
</organism>
<dbReference type="STRING" id="578455.G2RGW2"/>
<keyword evidence="4" id="KW-1185">Reference proteome</keyword>
<dbReference type="KEGG" id="ttt:THITE_136230"/>
<feature type="compositionally biased region" description="Low complexity" evidence="1">
    <location>
        <begin position="63"/>
        <end position="76"/>
    </location>
</feature>
<proteinExistence type="predicted"/>
<name>G2RGW2_THETT</name>